<dbReference type="NCBIfam" id="TIGR02937">
    <property type="entry name" value="sigma70-ECF"/>
    <property type="match status" value="1"/>
</dbReference>
<dbReference type="InterPro" id="IPR007627">
    <property type="entry name" value="RNA_pol_sigma70_r2"/>
</dbReference>
<evidence type="ECO:0000259" key="7">
    <source>
        <dbReference type="Pfam" id="PF04542"/>
    </source>
</evidence>
<evidence type="ECO:0000313" key="8">
    <source>
        <dbReference type="EMBL" id="AWW29690.1"/>
    </source>
</evidence>
<evidence type="ECO:0000256" key="5">
    <source>
        <dbReference type="ARBA" id="ARBA00023163"/>
    </source>
</evidence>
<keyword evidence="2 6" id="KW-0805">Transcription regulation</keyword>
<sequence>MEKSPSDARQTVAEWVYHFGDNLFSWAFHKTNDRKLAEDLVQDTFLSALKSFASFEEKSSPQTWLFSILNNKIIDHYRKSTNKETGDLHYHHCIKITDGLFDNNGNWTKNGLEQAWEQEEHLLDNPEFRQVMDSCLNDLPENWHHALVSKFHLQKKTAEICQELGVSTSNYWQIIHRSKLLLKKCLEKKWFSTFK</sequence>
<dbReference type="InterPro" id="IPR014284">
    <property type="entry name" value="RNA_pol_sigma-70_dom"/>
</dbReference>
<gene>
    <name evidence="8" type="ORF">DN752_05890</name>
</gene>
<dbReference type="OrthoDB" id="1027298at2"/>
<evidence type="ECO:0000256" key="3">
    <source>
        <dbReference type="ARBA" id="ARBA00023082"/>
    </source>
</evidence>
<dbReference type="GO" id="GO:0016987">
    <property type="term" value="F:sigma factor activity"/>
    <property type="evidence" value="ECO:0007669"/>
    <property type="project" value="UniProtKB-KW"/>
</dbReference>
<dbReference type="Gene3D" id="1.10.1740.10">
    <property type="match status" value="1"/>
</dbReference>
<dbReference type="EMBL" id="CP030041">
    <property type="protein sequence ID" value="AWW29690.1"/>
    <property type="molecule type" value="Genomic_DNA"/>
</dbReference>
<evidence type="ECO:0000313" key="9">
    <source>
        <dbReference type="Proteomes" id="UP000248688"/>
    </source>
</evidence>
<dbReference type="InterPro" id="IPR000838">
    <property type="entry name" value="RNA_pol_sigma70_ECF_CS"/>
</dbReference>
<keyword evidence="5 6" id="KW-0804">Transcription</keyword>
<keyword evidence="3 6" id="KW-0731">Sigma factor</keyword>
<dbReference type="Gene3D" id="1.10.10.10">
    <property type="entry name" value="Winged helix-like DNA-binding domain superfamily/Winged helix DNA-binding domain"/>
    <property type="match status" value="1"/>
</dbReference>
<dbReference type="InterPro" id="IPR013324">
    <property type="entry name" value="RNA_pol_sigma_r3/r4-like"/>
</dbReference>
<dbReference type="InterPro" id="IPR036388">
    <property type="entry name" value="WH-like_DNA-bd_sf"/>
</dbReference>
<accession>A0A2Z4IG80</accession>
<evidence type="ECO:0000256" key="1">
    <source>
        <dbReference type="ARBA" id="ARBA00010641"/>
    </source>
</evidence>
<dbReference type="InterPro" id="IPR039425">
    <property type="entry name" value="RNA_pol_sigma-70-like"/>
</dbReference>
<dbReference type="SUPFAM" id="SSF88946">
    <property type="entry name" value="Sigma2 domain of RNA polymerase sigma factors"/>
    <property type="match status" value="1"/>
</dbReference>
<protein>
    <recommendedName>
        <fullName evidence="6">RNA polymerase sigma factor</fullName>
    </recommendedName>
</protein>
<dbReference type="GO" id="GO:0006352">
    <property type="term" value="P:DNA-templated transcription initiation"/>
    <property type="evidence" value="ECO:0007669"/>
    <property type="project" value="InterPro"/>
</dbReference>
<dbReference type="PANTHER" id="PTHR43133">
    <property type="entry name" value="RNA POLYMERASE ECF-TYPE SIGMA FACTO"/>
    <property type="match status" value="1"/>
</dbReference>
<dbReference type="SUPFAM" id="SSF88659">
    <property type="entry name" value="Sigma3 and sigma4 domains of RNA polymerase sigma factors"/>
    <property type="match status" value="1"/>
</dbReference>
<dbReference type="KEGG" id="est:DN752_05890"/>
<evidence type="ECO:0000256" key="6">
    <source>
        <dbReference type="RuleBase" id="RU000716"/>
    </source>
</evidence>
<evidence type="ECO:0000256" key="2">
    <source>
        <dbReference type="ARBA" id="ARBA00023015"/>
    </source>
</evidence>
<evidence type="ECO:0000256" key="4">
    <source>
        <dbReference type="ARBA" id="ARBA00023125"/>
    </source>
</evidence>
<dbReference type="PROSITE" id="PS01063">
    <property type="entry name" value="SIGMA70_ECF"/>
    <property type="match status" value="1"/>
</dbReference>
<feature type="domain" description="RNA polymerase sigma-70 region 2" evidence="7">
    <location>
        <begin position="19"/>
        <end position="80"/>
    </location>
</feature>
<dbReference type="PANTHER" id="PTHR43133:SF8">
    <property type="entry name" value="RNA POLYMERASE SIGMA FACTOR HI_1459-RELATED"/>
    <property type="match status" value="1"/>
</dbReference>
<dbReference type="RefSeq" id="WP_112783088.1">
    <property type="nucleotide sequence ID" value="NZ_CP030041.1"/>
</dbReference>
<dbReference type="Pfam" id="PF04542">
    <property type="entry name" value="Sigma70_r2"/>
    <property type="match status" value="1"/>
</dbReference>
<dbReference type="InterPro" id="IPR013325">
    <property type="entry name" value="RNA_pol_sigma_r2"/>
</dbReference>
<comment type="similarity">
    <text evidence="1 6">Belongs to the sigma-70 factor family. ECF subfamily.</text>
</comment>
<name>A0A2Z4IG80_9BACT</name>
<keyword evidence="4 6" id="KW-0238">DNA-binding</keyword>
<dbReference type="GO" id="GO:0003677">
    <property type="term" value="F:DNA binding"/>
    <property type="evidence" value="ECO:0007669"/>
    <property type="project" value="UniProtKB-KW"/>
</dbReference>
<organism evidence="8 9">
    <name type="scientific">Echinicola strongylocentroti</name>
    <dbReference type="NCBI Taxonomy" id="1795355"/>
    <lineage>
        <taxon>Bacteria</taxon>
        <taxon>Pseudomonadati</taxon>
        <taxon>Bacteroidota</taxon>
        <taxon>Cytophagia</taxon>
        <taxon>Cytophagales</taxon>
        <taxon>Cyclobacteriaceae</taxon>
        <taxon>Echinicola</taxon>
    </lineage>
</organism>
<proteinExistence type="inferred from homology"/>
<dbReference type="Proteomes" id="UP000248688">
    <property type="component" value="Chromosome"/>
</dbReference>
<dbReference type="AlphaFoldDB" id="A0A2Z4IG80"/>
<reference evidence="8 9" key="1">
    <citation type="submission" date="2018-06" db="EMBL/GenBank/DDBJ databases">
        <title>Echinicola strongylocentroti sp. nov., isolated from a sea urchin Strongylocentrotus intermedius.</title>
        <authorList>
            <person name="Bae S.S."/>
        </authorList>
    </citation>
    <scope>NUCLEOTIDE SEQUENCE [LARGE SCALE GENOMIC DNA]</scope>
    <source>
        <strain evidence="8 9">MEBiC08714</strain>
    </source>
</reference>
<keyword evidence="9" id="KW-1185">Reference proteome</keyword>